<feature type="compositionally biased region" description="Polar residues" evidence="1">
    <location>
        <begin position="667"/>
        <end position="689"/>
    </location>
</feature>
<dbReference type="GO" id="GO:0016787">
    <property type="term" value="F:hydrolase activity"/>
    <property type="evidence" value="ECO:0007669"/>
    <property type="project" value="UniProtKB-KW"/>
</dbReference>
<dbReference type="GO" id="GO:0005975">
    <property type="term" value="P:carbohydrate metabolic process"/>
    <property type="evidence" value="ECO:0007669"/>
    <property type="project" value="InterPro"/>
</dbReference>
<reference evidence="7 8" key="1">
    <citation type="submission" date="2018-04" db="EMBL/GenBank/DDBJ databases">
        <title>Sphingobacterium cortibacter sp. nov.</title>
        <authorList>
            <person name="Li Y."/>
        </authorList>
    </citation>
    <scope>NUCLEOTIDE SEQUENCE [LARGE SCALE GENOMIC DNA]</scope>
    <source>
        <strain evidence="7 8">2c-3</strain>
    </source>
</reference>
<comment type="caution">
    <text evidence="7">The sequence shown here is derived from an EMBL/GenBank/DDBJ whole genome shotgun (WGS) entry which is preliminary data.</text>
</comment>
<sequence>MFRKRNVFWMLAFAALAVVPAKAQDGAIKLLPIKQVRLLESPFLKAQSLNRDYLLALDADRLLAPFLREAGLPEKASSYTNWENSGLDGHTAGHYLSGLSLLYASTGDKAIQAKLEYVLSELQRCQDALGTGYIGGVPGSTALWQEISQGDIRAGNFDLNGKWVPLYNIHKTFAGLRDAYQVAGYSVAKDMLVKMTDWAVNVTDGLSDAQMQDMLRSEHGGLNEVFADVAFWSKNPAHARLAKRFTQDSFLNPLLSRQDLLTGMHANTQIPKVIGIERIAELENQDAWHDGAQFFWETVVHNRSVAIGGNSTYEHFHPSDDFSSMVTSVEGPETCNTYNMLKLSAQLFQRTGDVRYVDYYERALYNHILSSQHPEHGGLVYFTPMRPAHYRVYSQPQTSFWCCVGSGLESHSKYGEFIYAEQDQALWVNLFIPSVLTWEKMGVRLVQQHQFPSTDTINFKIHADKAKKFTLHLRKPNWTKGEQVSLFVNGKKHQIQERNKGYLTVERKWKEGDEIKLVLPMRVELETFPDNSPYLAFNYGPVVLAGTSASQDDIVGLLADDSRGGHIAKGKQVSATDIPLLVGDKNDLVQSVDLISAKDLRFALHVQNAKGESQTQELKPFAQIHDARYQIYWPYAESQNEAKSYFDRVSNAYLERLEKLTIDQVRVGQQQPESDHGIQSSQSTTGAQNGTQWREATGWFSYQLRQSSGEAKFLYVQYFAEGEYDYNISINEVQIAKLTADQNASGLQQQTIALPKEIQANADLLIRIEANSGNKTAKITNIKLLRNNLSDTPVTNF</sequence>
<dbReference type="InterPro" id="IPR008928">
    <property type="entry name" value="6-hairpin_glycosidase_sf"/>
</dbReference>
<evidence type="ECO:0000259" key="3">
    <source>
        <dbReference type="Pfam" id="PF07944"/>
    </source>
</evidence>
<evidence type="ECO:0000259" key="6">
    <source>
        <dbReference type="Pfam" id="PF20736"/>
    </source>
</evidence>
<feature type="region of interest" description="Disordered" evidence="1">
    <location>
        <begin position="666"/>
        <end position="689"/>
    </location>
</feature>
<dbReference type="AlphaFoldDB" id="A0A2T8HNS0"/>
<dbReference type="Proteomes" id="UP000245627">
    <property type="component" value="Unassembled WGS sequence"/>
</dbReference>
<name>A0A2T8HNS0_9SPHI</name>
<evidence type="ECO:0000256" key="2">
    <source>
        <dbReference type="SAM" id="SignalP"/>
    </source>
</evidence>
<evidence type="ECO:0000256" key="1">
    <source>
        <dbReference type="SAM" id="MobiDB-lite"/>
    </source>
</evidence>
<dbReference type="InterPro" id="IPR046544">
    <property type="entry name" value="GH146_SB_dom"/>
</dbReference>
<feature type="domain" description="Non-reducing end beta-L-arabinofuranosidase-like GH127 catalytic" evidence="3">
    <location>
        <begin position="35"/>
        <end position="416"/>
    </location>
</feature>
<dbReference type="Pfam" id="PF20620">
    <property type="entry name" value="DUF6805"/>
    <property type="match status" value="1"/>
</dbReference>
<feature type="signal peptide" evidence="2">
    <location>
        <begin position="1"/>
        <end position="23"/>
    </location>
</feature>
<dbReference type="Pfam" id="PF20736">
    <property type="entry name" value="Glyco_hydro127M"/>
    <property type="match status" value="1"/>
</dbReference>
<dbReference type="RefSeq" id="WP_116774807.1">
    <property type="nucleotide sequence ID" value="NZ_QDKG01000001.1"/>
</dbReference>
<organism evidence="7 8">
    <name type="scientific">Sphingobacterium corticibacter</name>
    <dbReference type="NCBI Taxonomy" id="2171749"/>
    <lineage>
        <taxon>Bacteria</taxon>
        <taxon>Pseudomonadati</taxon>
        <taxon>Bacteroidota</taxon>
        <taxon>Sphingobacteriia</taxon>
        <taxon>Sphingobacteriales</taxon>
        <taxon>Sphingobacteriaceae</taxon>
        <taxon>Sphingobacterium</taxon>
    </lineage>
</organism>
<dbReference type="PANTHER" id="PTHR31151:SF0">
    <property type="entry name" value="PROLINE-TRNA LIGASE (DUF1680)"/>
    <property type="match status" value="1"/>
</dbReference>
<protein>
    <submittedName>
        <fullName evidence="7">Glycosyl hydrolase</fullName>
    </submittedName>
</protein>
<feature type="chain" id="PRO_5015655003" evidence="2">
    <location>
        <begin position="24"/>
        <end position="797"/>
    </location>
</feature>
<dbReference type="Pfam" id="PF16375">
    <property type="entry name" value="DUF4986"/>
    <property type="match status" value="1"/>
</dbReference>
<keyword evidence="8" id="KW-1185">Reference proteome</keyword>
<proteinExistence type="predicted"/>
<dbReference type="PANTHER" id="PTHR31151">
    <property type="entry name" value="PROLINE-TRNA LIGASE (DUF1680)"/>
    <property type="match status" value="1"/>
</dbReference>
<dbReference type="InterPro" id="IPR012878">
    <property type="entry name" value="Beta-AFase-like_GH127_cat"/>
</dbReference>
<feature type="domain" description="DUF4986" evidence="4">
    <location>
        <begin position="552"/>
        <end position="633"/>
    </location>
</feature>
<dbReference type="InterPro" id="IPR049046">
    <property type="entry name" value="Beta-AFase-like_GH127_middle"/>
</dbReference>
<dbReference type="OrthoDB" id="9757939at2"/>
<dbReference type="Pfam" id="PF07944">
    <property type="entry name" value="Beta-AFase-like_GH127_cat"/>
    <property type="match status" value="1"/>
</dbReference>
<dbReference type="EMBL" id="QDKG01000001">
    <property type="protein sequence ID" value="PVH26952.1"/>
    <property type="molecule type" value="Genomic_DNA"/>
</dbReference>
<evidence type="ECO:0000313" key="8">
    <source>
        <dbReference type="Proteomes" id="UP000245627"/>
    </source>
</evidence>
<keyword evidence="2" id="KW-0732">Signal</keyword>
<keyword evidence="7" id="KW-0378">Hydrolase</keyword>
<dbReference type="SUPFAM" id="SSF48208">
    <property type="entry name" value="Six-hairpin glycosidases"/>
    <property type="match status" value="1"/>
</dbReference>
<feature type="domain" description="Non-reducing end beta-L-arabinofuranosidase-like GH127 middle" evidence="6">
    <location>
        <begin position="426"/>
        <end position="521"/>
    </location>
</feature>
<evidence type="ECO:0000259" key="5">
    <source>
        <dbReference type="Pfam" id="PF20620"/>
    </source>
</evidence>
<evidence type="ECO:0000259" key="4">
    <source>
        <dbReference type="Pfam" id="PF16375"/>
    </source>
</evidence>
<evidence type="ECO:0000313" key="7">
    <source>
        <dbReference type="EMBL" id="PVH26952.1"/>
    </source>
</evidence>
<accession>A0A2T8HNS0</accession>
<gene>
    <name evidence="7" type="ORF">DC487_04990</name>
</gene>
<feature type="domain" description="Glycoside hydrolase GH146 substrate-binding" evidence="5">
    <location>
        <begin position="656"/>
        <end position="785"/>
    </location>
</feature>
<dbReference type="InterPro" id="IPR032275">
    <property type="entry name" value="DUF4986"/>
</dbReference>